<proteinExistence type="predicted"/>
<evidence type="ECO:0000313" key="2">
    <source>
        <dbReference type="Proteomes" id="UP000613177"/>
    </source>
</evidence>
<dbReference type="Gene3D" id="3.40.33.10">
    <property type="entry name" value="CAP"/>
    <property type="match status" value="1"/>
</dbReference>
<dbReference type="Proteomes" id="UP000613177">
    <property type="component" value="Unassembled WGS sequence"/>
</dbReference>
<organism evidence="1 2">
    <name type="scientific">Thamnidium elegans</name>
    <dbReference type="NCBI Taxonomy" id="101142"/>
    <lineage>
        <taxon>Eukaryota</taxon>
        <taxon>Fungi</taxon>
        <taxon>Fungi incertae sedis</taxon>
        <taxon>Mucoromycota</taxon>
        <taxon>Mucoromycotina</taxon>
        <taxon>Mucoromycetes</taxon>
        <taxon>Mucorales</taxon>
        <taxon>Mucorineae</taxon>
        <taxon>Mucoraceae</taxon>
        <taxon>Thamnidium</taxon>
    </lineage>
</organism>
<sequence length="55" mass="6153">IQSLVILLKLSGKVNTMEIGCGATNCDNLPGVYYVRNYGPSRNYDNEFTDNDLRP</sequence>
<comment type="caution">
    <text evidence="1">The sequence shown here is derived from an EMBL/GenBank/DDBJ whole genome shotgun (WGS) entry which is preliminary data.</text>
</comment>
<dbReference type="InterPro" id="IPR035940">
    <property type="entry name" value="CAP_sf"/>
</dbReference>
<keyword evidence="2" id="KW-1185">Reference proteome</keyword>
<reference evidence="1" key="1">
    <citation type="submission" date="2021-01" db="EMBL/GenBank/DDBJ databases">
        <title>Metabolic potential, ecology and presence of endohyphal bacteria is reflected in genomic diversity of Mucoromycotina.</title>
        <authorList>
            <person name="Muszewska A."/>
            <person name="Okrasinska A."/>
            <person name="Steczkiewicz K."/>
            <person name="Drgas O."/>
            <person name="Orlowska M."/>
            <person name="Perlinska-Lenart U."/>
            <person name="Aleksandrzak-Piekarczyk T."/>
            <person name="Szatraj K."/>
            <person name="Zielenkiewicz U."/>
            <person name="Pilsyk S."/>
            <person name="Malc E."/>
            <person name="Mieczkowski P."/>
            <person name="Kruszewska J.S."/>
            <person name="Biernat P."/>
            <person name="Pawlowska J."/>
        </authorList>
    </citation>
    <scope>NUCLEOTIDE SEQUENCE</scope>
    <source>
        <strain evidence="1">WA0000018081</strain>
    </source>
</reference>
<evidence type="ECO:0000313" key="1">
    <source>
        <dbReference type="EMBL" id="KAG2228734.1"/>
    </source>
</evidence>
<protein>
    <submittedName>
        <fullName evidence="1">Uncharacterized protein</fullName>
    </submittedName>
</protein>
<dbReference type="SUPFAM" id="SSF55797">
    <property type="entry name" value="PR-1-like"/>
    <property type="match status" value="1"/>
</dbReference>
<feature type="non-terminal residue" evidence="1">
    <location>
        <position position="1"/>
    </location>
</feature>
<gene>
    <name evidence="1" type="ORF">INT48_001168</name>
</gene>
<name>A0A8H7SE93_9FUNG</name>
<dbReference type="AlphaFoldDB" id="A0A8H7SE93"/>
<dbReference type="EMBL" id="JAEPRE010000370">
    <property type="protein sequence ID" value="KAG2228734.1"/>
    <property type="molecule type" value="Genomic_DNA"/>
</dbReference>
<accession>A0A8H7SE93</accession>